<protein>
    <submittedName>
        <fullName evidence="7">Sensor histidine kinase</fullName>
    </submittedName>
</protein>
<dbReference type="Gene3D" id="1.20.5.1930">
    <property type="match status" value="1"/>
</dbReference>
<evidence type="ECO:0000313" key="7">
    <source>
        <dbReference type="EMBL" id="MFB9836418.1"/>
    </source>
</evidence>
<comment type="caution">
    <text evidence="7">The sequence shown here is derived from an EMBL/GenBank/DDBJ whole genome shotgun (WGS) entry which is preliminary data.</text>
</comment>
<feature type="transmembrane region" description="Helical" evidence="5">
    <location>
        <begin position="67"/>
        <end position="89"/>
    </location>
</feature>
<dbReference type="InterPro" id="IPR050482">
    <property type="entry name" value="Sensor_HK_TwoCompSys"/>
</dbReference>
<evidence type="ECO:0000256" key="4">
    <source>
        <dbReference type="SAM" id="MobiDB-lite"/>
    </source>
</evidence>
<evidence type="ECO:0000259" key="6">
    <source>
        <dbReference type="Pfam" id="PF07730"/>
    </source>
</evidence>
<organism evidence="7 8">
    <name type="scientific">Actinoallomurus acaciae</name>
    <dbReference type="NCBI Taxonomy" id="502577"/>
    <lineage>
        <taxon>Bacteria</taxon>
        <taxon>Bacillati</taxon>
        <taxon>Actinomycetota</taxon>
        <taxon>Actinomycetes</taxon>
        <taxon>Streptosporangiales</taxon>
        <taxon>Thermomonosporaceae</taxon>
        <taxon>Actinoallomurus</taxon>
    </lineage>
</organism>
<proteinExistence type="predicted"/>
<feature type="region of interest" description="Disordered" evidence="4">
    <location>
        <begin position="1"/>
        <end position="27"/>
    </location>
</feature>
<keyword evidence="2 7" id="KW-0418">Kinase</keyword>
<accession>A0ABV5YP44</accession>
<dbReference type="GO" id="GO:0016301">
    <property type="term" value="F:kinase activity"/>
    <property type="evidence" value="ECO:0007669"/>
    <property type="project" value="UniProtKB-KW"/>
</dbReference>
<dbReference type="RefSeq" id="WP_378209235.1">
    <property type="nucleotide sequence ID" value="NZ_JBHLZP010000275.1"/>
</dbReference>
<dbReference type="Proteomes" id="UP001589627">
    <property type="component" value="Unassembled WGS sequence"/>
</dbReference>
<evidence type="ECO:0000256" key="1">
    <source>
        <dbReference type="ARBA" id="ARBA00022679"/>
    </source>
</evidence>
<evidence type="ECO:0000256" key="3">
    <source>
        <dbReference type="ARBA" id="ARBA00023012"/>
    </source>
</evidence>
<sequence>MADSDEAPSGADAREDDAACGGEGADRRGSGFAGRIDDGPGPFGIYPWLLVGLGAVSNVAHGRARPVWVSAPLLGLFVGLVLAAIWLGFHRGRGDRLASGLLVALIADAFVMNGWFGHGMAMLFPVAAMACGVVVPWARRPWPPVVVGALSVLGGVATWLRGASAGDAFTVWYSTLISGFIVSIILLLFGAIRELRETREELARTAVSEERLRFARDLHDLLGHTLSLIVIKAQAVRKLMPRDPALAADQAADIETIGRDALRQVRLAVSGYRGQGLAAELDGARTALRDAGIEPTVRQEGTPLPQETGSLLGWAVREGVTNVIRHSGAGTCEISVRGRGDTAVLSIRDDGRGGSPVLGNGLRGLTERVGGAGGRLQAGPDELGGYVLTVTVPLNTLPEKGDVS</sequence>
<evidence type="ECO:0000256" key="5">
    <source>
        <dbReference type="SAM" id="Phobius"/>
    </source>
</evidence>
<reference evidence="7 8" key="1">
    <citation type="submission" date="2024-09" db="EMBL/GenBank/DDBJ databases">
        <authorList>
            <person name="Sun Q."/>
            <person name="Mori K."/>
        </authorList>
    </citation>
    <scope>NUCLEOTIDE SEQUENCE [LARGE SCALE GENOMIC DNA]</scope>
    <source>
        <strain evidence="7 8">TBRC 0563</strain>
    </source>
</reference>
<dbReference type="CDD" id="cd16917">
    <property type="entry name" value="HATPase_UhpB-NarQ-NarX-like"/>
    <property type="match status" value="1"/>
</dbReference>
<dbReference type="Pfam" id="PF07730">
    <property type="entry name" value="HisKA_3"/>
    <property type="match status" value="1"/>
</dbReference>
<evidence type="ECO:0000256" key="2">
    <source>
        <dbReference type="ARBA" id="ARBA00022777"/>
    </source>
</evidence>
<dbReference type="PANTHER" id="PTHR24421">
    <property type="entry name" value="NITRATE/NITRITE SENSOR PROTEIN NARX-RELATED"/>
    <property type="match status" value="1"/>
</dbReference>
<keyword evidence="5" id="KW-0812">Transmembrane</keyword>
<feature type="transmembrane region" description="Helical" evidence="5">
    <location>
        <begin position="145"/>
        <end position="164"/>
    </location>
</feature>
<feature type="domain" description="Signal transduction histidine kinase subgroup 3 dimerisation and phosphoacceptor" evidence="6">
    <location>
        <begin position="210"/>
        <end position="275"/>
    </location>
</feature>
<dbReference type="Gene3D" id="3.30.565.10">
    <property type="entry name" value="Histidine kinase-like ATPase, C-terminal domain"/>
    <property type="match status" value="1"/>
</dbReference>
<dbReference type="InterPro" id="IPR036890">
    <property type="entry name" value="HATPase_C_sf"/>
</dbReference>
<feature type="transmembrane region" description="Helical" evidence="5">
    <location>
        <begin position="170"/>
        <end position="192"/>
    </location>
</feature>
<keyword evidence="3" id="KW-0902">Two-component regulatory system</keyword>
<keyword evidence="8" id="KW-1185">Reference proteome</keyword>
<dbReference type="SUPFAM" id="SSF55874">
    <property type="entry name" value="ATPase domain of HSP90 chaperone/DNA topoisomerase II/histidine kinase"/>
    <property type="match status" value="1"/>
</dbReference>
<evidence type="ECO:0000313" key="8">
    <source>
        <dbReference type="Proteomes" id="UP001589627"/>
    </source>
</evidence>
<dbReference type="EMBL" id="JBHLZP010000275">
    <property type="protein sequence ID" value="MFB9836418.1"/>
    <property type="molecule type" value="Genomic_DNA"/>
</dbReference>
<feature type="transmembrane region" description="Helical" evidence="5">
    <location>
        <begin position="122"/>
        <end position="138"/>
    </location>
</feature>
<dbReference type="InterPro" id="IPR011712">
    <property type="entry name" value="Sig_transdc_His_kin_sub3_dim/P"/>
</dbReference>
<keyword evidence="1" id="KW-0808">Transferase</keyword>
<keyword evidence="5" id="KW-0472">Membrane</keyword>
<dbReference type="PANTHER" id="PTHR24421:SF63">
    <property type="entry name" value="SENSOR HISTIDINE KINASE DESK"/>
    <property type="match status" value="1"/>
</dbReference>
<name>A0ABV5YP44_9ACTN</name>
<keyword evidence="5" id="KW-1133">Transmembrane helix</keyword>
<gene>
    <name evidence="7" type="ORF">ACFFNX_30015</name>
</gene>